<evidence type="ECO:0000313" key="1">
    <source>
        <dbReference type="EMBL" id="CAL7935822.1"/>
    </source>
</evidence>
<comment type="caution">
    <text evidence="1">The sequence shown here is derived from an EMBL/GenBank/DDBJ whole genome shotgun (WGS) entry which is preliminary data.</text>
</comment>
<keyword evidence="2" id="KW-1185">Reference proteome</keyword>
<accession>A0ABP1N5S7</accession>
<proteinExistence type="predicted"/>
<gene>
    <name evidence="1" type="ORF">XYLVIOL_LOCUS1833</name>
</gene>
<dbReference type="Proteomes" id="UP001642520">
    <property type="component" value="Unassembled WGS sequence"/>
</dbReference>
<evidence type="ECO:0000313" key="2">
    <source>
        <dbReference type="Proteomes" id="UP001642520"/>
    </source>
</evidence>
<reference evidence="1 2" key="1">
    <citation type="submission" date="2024-08" db="EMBL/GenBank/DDBJ databases">
        <authorList>
            <person name="Will J Nash"/>
            <person name="Angela Man"/>
            <person name="Seanna McTaggart"/>
            <person name="Kendall Baker"/>
            <person name="Tom Barker"/>
            <person name="Leah Catchpole"/>
            <person name="Alex Durrant"/>
            <person name="Karim Gharbi"/>
            <person name="Naomi Irish"/>
            <person name="Gemy Kaithakottil"/>
            <person name="Debby Ku"/>
            <person name="Aaliyah Providence"/>
            <person name="Felix Shaw"/>
            <person name="David Swarbreck"/>
            <person name="Chris Watkins"/>
            <person name="Ann M. McCartney"/>
            <person name="Giulio Formenti"/>
            <person name="Alice Mouton"/>
            <person name="Noel Vella"/>
            <person name="Bjorn M von Reumont"/>
            <person name="Adriana Vella"/>
            <person name="Wilfried Haerty"/>
        </authorList>
    </citation>
    <scope>NUCLEOTIDE SEQUENCE [LARGE SCALE GENOMIC DNA]</scope>
</reference>
<organism evidence="1 2">
    <name type="scientific">Xylocopa violacea</name>
    <name type="common">Violet carpenter bee</name>
    <name type="synonym">Apis violacea</name>
    <dbReference type="NCBI Taxonomy" id="135666"/>
    <lineage>
        <taxon>Eukaryota</taxon>
        <taxon>Metazoa</taxon>
        <taxon>Ecdysozoa</taxon>
        <taxon>Arthropoda</taxon>
        <taxon>Hexapoda</taxon>
        <taxon>Insecta</taxon>
        <taxon>Pterygota</taxon>
        <taxon>Neoptera</taxon>
        <taxon>Endopterygota</taxon>
        <taxon>Hymenoptera</taxon>
        <taxon>Apocrita</taxon>
        <taxon>Aculeata</taxon>
        <taxon>Apoidea</taxon>
        <taxon>Anthophila</taxon>
        <taxon>Apidae</taxon>
        <taxon>Xylocopa</taxon>
        <taxon>Xylocopa</taxon>
    </lineage>
</organism>
<protein>
    <submittedName>
        <fullName evidence="1">Uncharacterized protein</fullName>
    </submittedName>
</protein>
<dbReference type="EMBL" id="CAXAJV020001286">
    <property type="protein sequence ID" value="CAL7935822.1"/>
    <property type="molecule type" value="Genomic_DNA"/>
</dbReference>
<name>A0ABP1N5S7_XYLVO</name>
<sequence length="143" mass="16953">MVLKHLGSSLYIFSILLSKIRRFIDYVSLFADIKNVTTITLKEAVLQFNTTFFIVLEEWKFKCLYSKIKNSSNEVNRPRTPIDSRYRTRSFLIDHEEVESNNSLIGKEDVSQERSIVLRWIENVESSVAFVVQPPRARFRRFW</sequence>